<feature type="transmembrane region" description="Helical" evidence="1">
    <location>
        <begin position="12"/>
        <end position="32"/>
    </location>
</feature>
<proteinExistence type="predicted"/>
<dbReference type="Proteomes" id="UP001597387">
    <property type="component" value="Unassembled WGS sequence"/>
</dbReference>
<organism evidence="2 3">
    <name type="scientific">Paradesertivirga mongoliensis</name>
    <dbReference type="NCBI Taxonomy" id="2100740"/>
    <lineage>
        <taxon>Bacteria</taxon>
        <taxon>Pseudomonadati</taxon>
        <taxon>Bacteroidota</taxon>
        <taxon>Sphingobacteriia</taxon>
        <taxon>Sphingobacteriales</taxon>
        <taxon>Sphingobacteriaceae</taxon>
        <taxon>Paradesertivirga</taxon>
    </lineage>
</organism>
<dbReference type="NCBIfam" id="TIGR02532">
    <property type="entry name" value="IV_pilin_GFxxxE"/>
    <property type="match status" value="1"/>
</dbReference>
<dbReference type="RefSeq" id="WP_255903932.1">
    <property type="nucleotide sequence ID" value="NZ_JAFMZO010000003.1"/>
</dbReference>
<gene>
    <name evidence="2" type="ORF">ACFSJU_07730</name>
</gene>
<keyword evidence="1" id="KW-0472">Membrane</keyword>
<keyword evidence="1" id="KW-1133">Transmembrane helix</keyword>
<dbReference type="InterPro" id="IPR045584">
    <property type="entry name" value="Pilin-like"/>
</dbReference>
<keyword evidence="3" id="KW-1185">Reference proteome</keyword>
<dbReference type="EMBL" id="JBHUHZ010000001">
    <property type="protein sequence ID" value="MFD2162279.1"/>
    <property type="molecule type" value="Genomic_DNA"/>
</dbReference>
<sequence>MKHFFNRKVNAYTLTEILVVLVIIGILVLLALPNLLPLITKAKSTEAKMQLEHLYTLERNYFFEKSKYTSDLSEIGFIQEKLSSDNKDGRANYRVEVVQSSPTAFVGRATAVADFNGNGTFNVWEIDQDKNLKEVVAD</sequence>
<name>A0ABW4ZKY3_9SPHI</name>
<dbReference type="SUPFAM" id="SSF54523">
    <property type="entry name" value="Pili subunits"/>
    <property type="match status" value="1"/>
</dbReference>
<accession>A0ABW4ZKY3</accession>
<dbReference type="Gene3D" id="3.30.700.10">
    <property type="entry name" value="Glycoprotein, Type 4 Pilin"/>
    <property type="match status" value="1"/>
</dbReference>
<evidence type="ECO:0000313" key="3">
    <source>
        <dbReference type="Proteomes" id="UP001597387"/>
    </source>
</evidence>
<reference evidence="3" key="1">
    <citation type="journal article" date="2019" name="Int. J. Syst. Evol. Microbiol.">
        <title>The Global Catalogue of Microorganisms (GCM) 10K type strain sequencing project: providing services to taxonomists for standard genome sequencing and annotation.</title>
        <authorList>
            <consortium name="The Broad Institute Genomics Platform"/>
            <consortium name="The Broad Institute Genome Sequencing Center for Infectious Disease"/>
            <person name="Wu L."/>
            <person name="Ma J."/>
        </authorList>
    </citation>
    <scope>NUCLEOTIDE SEQUENCE [LARGE SCALE GENOMIC DNA]</scope>
    <source>
        <strain evidence="3">KCTC 42217</strain>
    </source>
</reference>
<protein>
    <submittedName>
        <fullName evidence="2">Type IV pilin protein</fullName>
    </submittedName>
</protein>
<dbReference type="InterPro" id="IPR012902">
    <property type="entry name" value="N_methyl_site"/>
</dbReference>
<dbReference type="Pfam" id="PF07963">
    <property type="entry name" value="N_methyl"/>
    <property type="match status" value="1"/>
</dbReference>
<evidence type="ECO:0000313" key="2">
    <source>
        <dbReference type="EMBL" id="MFD2162279.1"/>
    </source>
</evidence>
<evidence type="ECO:0000256" key="1">
    <source>
        <dbReference type="SAM" id="Phobius"/>
    </source>
</evidence>
<keyword evidence="1" id="KW-0812">Transmembrane</keyword>
<comment type="caution">
    <text evidence="2">The sequence shown here is derived from an EMBL/GenBank/DDBJ whole genome shotgun (WGS) entry which is preliminary data.</text>
</comment>